<dbReference type="InterPro" id="IPR014729">
    <property type="entry name" value="Rossmann-like_a/b/a_fold"/>
</dbReference>
<dbReference type="PANTHER" id="PTHR46268">
    <property type="entry name" value="STRESS RESPONSE PROTEIN NHAX"/>
    <property type="match status" value="1"/>
</dbReference>
<dbReference type="PANTHER" id="PTHR46268:SF6">
    <property type="entry name" value="UNIVERSAL STRESS PROTEIN UP12"/>
    <property type="match status" value="1"/>
</dbReference>
<evidence type="ECO:0000313" key="4">
    <source>
        <dbReference type="Proteomes" id="UP000294947"/>
    </source>
</evidence>
<accession>A0A4R4ZAF6</accession>
<feature type="domain" description="UspA" evidence="2">
    <location>
        <begin position="16"/>
        <end position="148"/>
    </location>
</feature>
<dbReference type="Gene3D" id="3.40.50.620">
    <property type="entry name" value="HUPs"/>
    <property type="match status" value="1"/>
</dbReference>
<sequence>MATAPGRGLAMASTKERIVVGVDGSPESRAALRLRYGDKVGDEVGAVALWRVEPPFADKLTKPKEEYAAEARAALETTLAEVPQLSTACVLKPVLHRGVPADVLLDYARHTDLIVLDDKGRGPLAGLGLGSVVAEFLRHAPCPVVLVRPTESG</sequence>
<dbReference type="OrthoDB" id="5244367at2"/>
<evidence type="ECO:0000313" key="3">
    <source>
        <dbReference type="EMBL" id="TDD55225.1"/>
    </source>
</evidence>
<dbReference type="EMBL" id="SMKW01000004">
    <property type="protein sequence ID" value="TDD55225.1"/>
    <property type="molecule type" value="Genomic_DNA"/>
</dbReference>
<organism evidence="3 4">
    <name type="scientific">Saccharopolyspora elongata</name>
    <dbReference type="NCBI Taxonomy" id="2530387"/>
    <lineage>
        <taxon>Bacteria</taxon>
        <taxon>Bacillati</taxon>
        <taxon>Actinomycetota</taxon>
        <taxon>Actinomycetes</taxon>
        <taxon>Pseudonocardiales</taxon>
        <taxon>Pseudonocardiaceae</taxon>
        <taxon>Saccharopolyspora</taxon>
    </lineage>
</organism>
<evidence type="ECO:0000256" key="1">
    <source>
        <dbReference type="ARBA" id="ARBA00008791"/>
    </source>
</evidence>
<dbReference type="InterPro" id="IPR006016">
    <property type="entry name" value="UspA"/>
</dbReference>
<dbReference type="AlphaFoldDB" id="A0A4R4ZAF6"/>
<name>A0A4R4ZAF6_9PSEU</name>
<dbReference type="SUPFAM" id="SSF52402">
    <property type="entry name" value="Adenine nucleotide alpha hydrolases-like"/>
    <property type="match status" value="1"/>
</dbReference>
<comment type="caution">
    <text evidence="3">The sequence shown here is derived from an EMBL/GenBank/DDBJ whole genome shotgun (WGS) entry which is preliminary data.</text>
</comment>
<dbReference type="Proteomes" id="UP000294947">
    <property type="component" value="Unassembled WGS sequence"/>
</dbReference>
<comment type="similarity">
    <text evidence="1">Belongs to the universal stress protein A family.</text>
</comment>
<dbReference type="Pfam" id="PF00582">
    <property type="entry name" value="Usp"/>
    <property type="match status" value="1"/>
</dbReference>
<keyword evidence="4" id="KW-1185">Reference proteome</keyword>
<evidence type="ECO:0000259" key="2">
    <source>
        <dbReference type="Pfam" id="PF00582"/>
    </source>
</evidence>
<gene>
    <name evidence="3" type="ORF">E1288_05335</name>
</gene>
<proteinExistence type="inferred from homology"/>
<reference evidence="3 4" key="1">
    <citation type="submission" date="2019-03" db="EMBL/GenBank/DDBJ databases">
        <title>Draft genome sequences of novel Actinobacteria.</title>
        <authorList>
            <person name="Sahin N."/>
            <person name="Ay H."/>
            <person name="Saygin H."/>
        </authorList>
    </citation>
    <scope>NUCLEOTIDE SEQUENCE [LARGE SCALE GENOMIC DNA]</scope>
    <source>
        <strain evidence="3 4">7K502</strain>
    </source>
</reference>
<dbReference type="PRINTS" id="PR01438">
    <property type="entry name" value="UNVRSLSTRESS"/>
</dbReference>
<dbReference type="CDD" id="cd00293">
    <property type="entry name" value="USP-like"/>
    <property type="match status" value="1"/>
</dbReference>
<dbReference type="InterPro" id="IPR006015">
    <property type="entry name" value="Universal_stress_UspA"/>
</dbReference>
<protein>
    <submittedName>
        <fullName evidence="3">Universal stress protein</fullName>
    </submittedName>
</protein>